<keyword evidence="4" id="KW-0793">Thylakoid</keyword>
<evidence type="ECO:0000256" key="3">
    <source>
        <dbReference type="ARBA" id="ARBA00022738"/>
    </source>
</evidence>
<dbReference type="EMBL" id="JAQOSQ010000003">
    <property type="protein sequence ID" value="MDJ1182515.1"/>
    <property type="molecule type" value="Genomic_DNA"/>
</dbReference>
<dbReference type="PROSITE" id="PS51445">
    <property type="entry name" value="PBS_LINKER"/>
    <property type="match status" value="1"/>
</dbReference>
<evidence type="ECO:0000256" key="5">
    <source>
        <dbReference type="ARBA" id="ARBA00023136"/>
    </source>
</evidence>
<keyword evidence="9" id="KW-1185">Reference proteome</keyword>
<feature type="domain" description="PBS-linker" evidence="7">
    <location>
        <begin position="1"/>
        <end position="163"/>
    </location>
</feature>
<name>A0ABT7BTK5_9CYAN</name>
<dbReference type="InterPro" id="IPR001297">
    <property type="entry name" value="PBS_linker_dom"/>
</dbReference>
<evidence type="ECO:0000256" key="1">
    <source>
        <dbReference type="ARBA" id="ARBA00004308"/>
    </source>
</evidence>
<evidence type="ECO:0000256" key="4">
    <source>
        <dbReference type="ARBA" id="ARBA00023078"/>
    </source>
</evidence>
<reference evidence="8 9" key="1">
    <citation type="submission" date="2023-01" db="EMBL/GenBank/DDBJ databases">
        <title>Novel diversity within Roseofilum (Cyanobacteria; Desertifilaceae) from marine benthic mats with descriptions of four novel species.</title>
        <authorList>
            <person name="Wang Y."/>
            <person name="Berthold D.E."/>
            <person name="Hu J."/>
            <person name="Lefler F.W."/>
            <person name="Laughinghouse H.D. IV."/>
        </authorList>
    </citation>
    <scope>NUCLEOTIDE SEQUENCE [LARGE SCALE GENOMIC DNA]</scope>
    <source>
        <strain evidence="8 9">BLCC-M143</strain>
    </source>
</reference>
<sequence length="212" mass="24143">MTLVRTQDCLESSERPERLNAVYRQLFKQNRDLDFFHNSQLDSMFLSGNLTARQLVCQLLSSEMYRDYILGVNSNYHFVSLCFERVLGRPPEQSEKYEWSSFLATQGLQAFAEELTGSDEYMAVFGEDEIPTRRSLKLFSSNQNLPALPKEQSIKRYGMNPYDIAYFGSTLPWEGRMPPRLVRKIGAVFAVAGALEIARIFVEIALSALGTG</sequence>
<accession>A0ABT7BTK5</accession>
<evidence type="ECO:0000313" key="8">
    <source>
        <dbReference type="EMBL" id="MDJ1182515.1"/>
    </source>
</evidence>
<evidence type="ECO:0000259" key="7">
    <source>
        <dbReference type="PROSITE" id="PS51445"/>
    </source>
</evidence>
<comment type="similarity">
    <text evidence="6">Belongs to the phycobilisome linker protein family.</text>
</comment>
<dbReference type="PANTHER" id="PTHR34011">
    <property type="entry name" value="PHYCOBILISOME 32.1 KDA LINKER POLYPEPTIDE, PHYCOCYANIN-ASSOCIATED, ROD 2-RELATED"/>
    <property type="match status" value="1"/>
</dbReference>
<organism evidence="8 9">
    <name type="scientific">Roseofilum casamattae BLCC-M143</name>
    <dbReference type="NCBI Taxonomy" id="3022442"/>
    <lineage>
        <taxon>Bacteria</taxon>
        <taxon>Bacillati</taxon>
        <taxon>Cyanobacteriota</taxon>
        <taxon>Cyanophyceae</taxon>
        <taxon>Desertifilales</taxon>
        <taxon>Desertifilaceae</taxon>
        <taxon>Roseofilum</taxon>
        <taxon>Roseofilum casamattae</taxon>
    </lineage>
</organism>
<keyword evidence="5" id="KW-0472">Membrane</keyword>
<dbReference type="Proteomes" id="UP001232992">
    <property type="component" value="Unassembled WGS sequence"/>
</dbReference>
<dbReference type="Pfam" id="PF00427">
    <property type="entry name" value="PBS_linker_poly"/>
    <property type="match status" value="1"/>
</dbReference>
<dbReference type="InterPro" id="IPR038255">
    <property type="entry name" value="PBS_linker_sf"/>
</dbReference>
<comment type="caution">
    <text evidence="8">The sequence shown here is derived from an EMBL/GenBank/DDBJ whole genome shotgun (WGS) entry which is preliminary data.</text>
</comment>
<evidence type="ECO:0000256" key="6">
    <source>
        <dbReference type="PROSITE-ProRule" id="PRU00775"/>
    </source>
</evidence>
<keyword evidence="3 6" id="KW-0605">Phycobilisome</keyword>
<dbReference type="Gene3D" id="1.10.3130.20">
    <property type="entry name" value="Phycobilisome linker domain"/>
    <property type="match status" value="1"/>
</dbReference>
<gene>
    <name evidence="8" type="ORF">PMH09_04840</name>
</gene>
<dbReference type="RefSeq" id="WP_283757167.1">
    <property type="nucleotide sequence ID" value="NZ_JAQOSQ010000003.1"/>
</dbReference>
<keyword evidence="2" id="KW-0042">Antenna complex</keyword>
<proteinExistence type="inferred from homology"/>
<evidence type="ECO:0000256" key="2">
    <source>
        <dbReference type="ARBA" id="ARBA00022549"/>
    </source>
</evidence>
<comment type="subcellular location">
    <subcellularLocation>
        <location evidence="1">Endomembrane system</location>
    </subcellularLocation>
</comment>
<protein>
    <submittedName>
        <fullName evidence="8">Phycobilisome rod-core linker polypeptide</fullName>
    </submittedName>
</protein>
<evidence type="ECO:0000313" key="9">
    <source>
        <dbReference type="Proteomes" id="UP001232992"/>
    </source>
</evidence>